<keyword evidence="3" id="KW-1185">Reference proteome</keyword>
<accession>A0A8S1EIS7</accession>
<sequence length="284" mass="32295">MLNCCAIALLAIIQVFANVQAVTECGLPSNLNTLPDFAQEEVREIWRNYQSGSPCEREIQIQKDIFDVVKSIEEDPSPNNSHSKTTTQSPANIDYDHIAANGGEPIPLLSATSAAPLTSTSVIIDTVDEKNGIKTRSISDDTDDYLDQTTFDDVAMLQFDNVNAPFLRTAPHYVKNEFSKVWQDQNIPSESLRALKIQTLAVSLLNSQQLGEYNRWASKRRRVLKAREQEMRNLSFEAKRTLRRMSNYKEREEVDPIIVSPEVKRELTSFVQKLNRRRSLKLVH</sequence>
<evidence type="ECO:0000313" key="2">
    <source>
        <dbReference type="EMBL" id="CAB3399603.1"/>
    </source>
</evidence>
<dbReference type="OrthoDB" id="5821057at2759"/>
<dbReference type="AlphaFoldDB" id="A0A8S1EIS7"/>
<evidence type="ECO:0000313" key="3">
    <source>
        <dbReference type="Proteomes" id="UP000494206"/>
    </source>
</evidence>
<protein>
    <submittedName>
        <fullName evidence="2">Uncharacterized protein</fullName>
    </submittedName>
</protein>
<feature type="chain" id="PRO_5035861809" evidence="1">
    <location>
        <begin position="22"/>
        <end position="284"/>
    </location>
</feature>
<feature type="signal peptide" evidence="1">
    <location>
        <begin position="1"/>
        <end position="21"/>
    </location>
</feature>
<name>A0A8S1EIS7_9PELO</name>
<reference evidence="2 3" key="1">
    <citation type="submission" date="2020-04" db="EMBL/GenBank/DDBJ databases">
        <authorList>
            <person name="Laetsch R D."/>
            <person name="Stevens L."/>
            <person name="Kumar S."/>
            <person name="Blaxter L. M."/>
        </authorList>
    </citation>
    <scope>NUCLEOTIDE SEQUENCE [LARGE SCALE GENOMIC DNA]</scope>
</reference>
<comment type="caution">
    <text evidence="2">The sequence shown here is derived from an EMBL/GenBank/DDBJ whole genome shotgun (WGS) entry which is preliminary data.</text>
</comment>
<keyword evidence="1" id="KW-0732">Signal</keyword>
<dbReference type="EMBL" id="CADEPM010000002">
    <property type="protein sequence ID" value="CAB3399603.1"/>
    <property type="molecule type" value="Genomic_DNA"/>
</dbReference>
<dbReference type="Proteomes" id="UP000494206">
    <property type="component" value="Unassembled WGS sequence"/>
</dbReference>
<organism evidence="2 3">
    <name type="scientific">Caenorhabditis bovis</name>
    <dbReference type="NCBI Taxonomy" id="2654633"/>
    <lineage>
        <taxon>Eukaryota</taxon>
        <taxon>Metazoa</taxon>
        <taxon>Ecdysozoa</taxon>
        <taxon>Nematoda</taxon>
        <taxon>Chromadorea</taxon>
        <taxon>Rhabditida</taxon>
        <taxon>Rhabditina</taxon>
        <taxon>Rhabditomorpha</taxon>
        <taxon>Rhabditoidea</taxon>
        <taxon>Rhabditidae</taxon>
        <taxon>Peloderinae</taxon>
        <taxon>Caenorhabditis</taxon>
    </lineage>
</organism>
<gene>
    <name evidence="2" type="ORF">CBOVIS_LOCUS2701</name>
</gene>
<proteinExistence type="predicted"/>
<evidence type="ECO:0000256" key="1">
    <source>
        <dbReference type="SAM" id="SignalP"/>
    </source>
</evidence>